<dbReference type="AlphaFoldDB" id="A0AAV5RIH1"/>
<dbReference type="InterPro" id="IPR036636">
    <property type="entry name" value="COX7C/Cox8_sf"/>
</dbReference>
<evidence type="ECO:0000313" key="11">
    <source>
        <dbReference type="EMBL" id="GMM51258.1"/>
    </source>
</evidence>
<keyword evidence="12" id="KW-1185">Reference proteome</keyword>
<accession>A0AAV5RIH1</accession>
<comment type="subcellular location">
    <subcellularLocation>
        <location evidence="1 10">Mitochondrion inner membrane</location>
        <topology evidence="1 10">Single-pass membrane protein</topology>
    </subcellularLocation>
</comment>
<keyword evidence="5 10" id="KW-0999">Mitochondrion inner membrane</keyword>
<dbReference type="EMBL" id="BTGC01000003">
    <property type="protein sequence ID" value="GMM51258.1"/>
    <property type="molecule type" value="Genomic_DNA"/>
</dbReference>
<comment type="pathway">
    <text evidence="2 10">Energy metabolism; oxidative phosphorylation.</text>
</comment>
<dbReference type="InterPro" id="IPR004202">
    <property type="entry name" value="COX7C/Cox8"/>
</dbReference>
<comment type="function">
    <text evidence="10">Component of the cytochrome c oxidase, the last enzyme in the mitochondrial electron transport chain which drives oxidative phosphorylation. The respiratory chain contains 3 multisubunit complexes succinate dehydrogenase (complex II, CII), ubiquinol-cytochrome c oxidoreductase (cytochrome b-c1 complex, complex III, CIII) and cytochrome c oxidase (complex IV, CIV), that cooperate to transfer electrons derived from NADH and succinate to molecular oxygen, creating an electrochemical gradient over the inner membrane that drives transmembrane transport and the ATP synthase. Cytochrome c oxidase is the component of the respiratory chain that catalyzes the reduction of oxygen to water. Electrons originating from reduced cytochrome c in the intermembrane space (IMS) are transferred via the dinuclear copper A center (CU(A)) of subunit 2 and heme A of subunit 1 to the active site in subunit 1, a binuclear center (BNC) formed by heme A3 and copper B (CU(B)). The BNC reduces molecular oxygen to 2 water molecules using 4 electrons from cytochrome c in the IMS and 4 protons from the mitochondrial matrix.</text>
</comment>
<evidence type="ECO:0000256" key="4">
    <source>
        <dbReference type="ARBA" id="ARBA00022692"/>
    </source>
</evidence>
<keyword evidence="6 10" id="KW-0809">Transit peptide</keyword>
<comment type="caution">
    <text evidence="11">The sequence shown here is derived from an EMBL/GenBank/DDBJ whole genome shotgun (WGS) entry which is preliminary data.</text>
</comment>
<evidence type="ECO:0000256" key="10">
    <source>
        <dbReference type="RuleBase" id="RU368123"/>
    </source>
</evidence>
<organism evidence="11 12">
    <name type="scientific">Starmerella bacillaris</name>
    <name type="common">Yeast</name>
    <name type="synonym">Candida zemplinina</name>
    <dbReference type="NCBI Taxonomy" id="1247836"/>
    <lineage>
        <taxon>Eukaryota</taxon>
        <taxon>Fungi</taxon>
        <taxon>Dikarya</taxon>
        <taxon>Ascomycota</taxon>
        <taxon>Saccharomycotina</taxon>
        <taxon>Dipodascomycetes</taxon>
        <taxon>Dipodascales</taxon>
        <taxon>Trichomonascaceae</taxon>
        <taxon>Starmerella</taxon>
    </lineage>
</organism>
<evidence type="ECO:0000256" key="1">
    <source>
        <dbReference type="ARBA" id="ARBA00004434"/>
    </source>
</evidence>
<evidence type="ECO:0000256" key="6">
    <source>
        <dbReference type="ARBA" id="ARBA00022946"/>
    </source>
</evidence>
<sequence length="81" mass="9283">MLSRTALKLPKSNAAAFARNFSSSTLRREYHHPYGPYNNLPFAVHNRKRVPFAALFWGYFALGMGIPGFITWFYLKKSGNL</sequence>
<keyword evidence="8 10" id="KW-0496">Mitochondrion</keyword>
<comment type="similarity">
    <text evidence="3 10">Belongs to the cytochrome c oxidase VIIc family.</text>
</comment>
<dbReference type="Proteomes" id="UP001362899">
    <property type="component" value="Unassembled WGS sequence"/>
</dbReference>
<keyword evidence="7 10" id="KW-1133">Transmembrane helix</keyword>
<dbReference type="GO" id="GO:0045277">
    <property type="term" value="C:respiratory chain complex IV"/>
    <property type="evidence" value="ECO:0007669"/>
    <property type="project" value="UniProtKB-UniRule"/>
</dbReference>
<gene>
    <name evidence="11" type="ORF">DASB73_022160</name>
</gene>
<keyword evidence="9 10" id="KW-0472">Membrane</keyword>
<evidence type="ECO:0000256" key="7">
    <source>
        <dbReference type="ARBA" id="ARBA00022989"/>
    </source>
</evidence>
<dbReference type="Pfam" id="PF02935">
    <property type="entry name" value="COX7C"/>
    <property type="match status" value="1"/>
</dbReference>
<dbReference type="PANTHER" id="PTHR13313:SF0">
    <property type="entry name" value="CYTOCHROME C OXIDASE SUBUNIT 7C, MITOCHONDRIAL"/>
    <property type="match status" value="1"/>
</dbReference>
<protein>
    <recommendedName>
        <fullName evidence="10">Cytochrome c oxidase subunit 8, mitochondrial</fullName>
    </recommendedName>
    <alternativeName>
        <fullName evidence="10">Cytochrome c oxidase polypeptide VIII</fullName>
    </alternativeName>
</protein>
<feature type="transmembrane region" description="Helical" evidence="10">
    <location>
        <begin position="52"/>
        <end position="75"/>
    </location>
</feature>
<dbReference type="PANTHER" id="PTHR13313">
    <property type="entry name" value="CYTOCHROME C OXIDASE SUBUNIT VIIC"/>
    <property type="match status" value="1"/>
</dbReference>
<proteinExistence type="inferred from homology"/>
<dbReference type="Gene3D" id="4.10.49.10">
    <property type="entry name" value="Cytochrome c oxidase subunit VIIc"/>
    <property type="match status" value="1"/>
</dbReference>
<comment type="subunit">
    <text evidence="10">Component of the cytochrome c oxidase (complex IV, CIV), a multisubunit enzyme composed of a catalytic core of 3 subunits and several supernumerary subunits. The complex exists as a monomer or a dimer and forms supercomplexes (SCs) in the inner mitochondrial membrane with ubiquinol-cytochrome c oxidoreductase (cytochrome b-c1 complex, complex III, CIII).</text>
</comment>
<dbReference type="GO" id="GO:0006123">
    <property type="term" value="P:mitochondrial electron transport, cytochrome c to oxygen"/>
    <property type="evidence" value="ECO:0007669"/>
    <property type="project" value="UniProtKB-UniRule"/>
</dbReference>
<evidence type="ECO:0000256" key="2">
    <source>
        <dbReference type="ARBA" id="ARBA00004673"/>
    </source>
</evidence>
<keyword evidence="4 10" id="KW-0812">Transmembrane</keyword>
<evidence type="ECO:0000256" key="8">
    <source>
        <dbReference type="ARBA" id="ARBA00023128"/>
    </source>
</evidence>
<name>A0AAV5RIH1_STABA</name>
<evidence type="ECO:0000256" key="5">
    <source>
        <dbReference type="ARBA" id="ARBA00022792"/>
    </source>
</evidence>
<dbReference type="SUPFAM" id="SSF81427">
    <property type="entry name" value="Mitochondrial cytochrome c oxidase subunit VIIc (aka VIIIa)"/>
    <property type="match status" value="1"/>
</dbReference>
<evidence type="ECO:0000256" key="3">
    <source>
        <dbReference type="ARBA" id="ARBA00010514"/>
    </source>
</evidence>
<dbReference type="GO" id="GO:0005743">
    <property type="term" value="C:mitochondrial inner membrane"/>
    <property type="evidence" value="ECO:0007669"/>
    <property type="project" value="UniProtKB-SubCell"/>
</dbReference>
<evidence type="ECO:0000256" key="9">
    <source>
        <dbReference type="ARBA" id="ARBA00023136"/>
    </source>
</evidence>
<evidence type="ECO:0000313" key="12">
    <source>
        <dbReference type="Proteomes" id="UP001362899"/>
    </source>
</evidence>
<reference evidence="11 12" key="1">
    <citation type="journal article" date="2023" name="Elife">
        <title>Identification of key yeast species and microbe-microbe interactions impacting larval growth of Drosophila in the wild.</title>
        <authorList>
            <person name="Mure A."/>
            <person name="Sugiura Y."/>
            <person name="Maeda R."/>
            <person name="Honda K."/>
            <person name="Sakurai N."/>
            <person name="Takahashi Y."/>
            <person name="Watada M."/>
            <person name="Katoh T."/>
            <person name="Gotoh A."/>
            <person name="Gotoh Y."/>
            <person name="Taniguchi I."/>
            <person name="Nakamura K."/>
            <person name="Hayashi T."/>
            <person name="Katayama T."/>
            <person name="Uemura T."/>
            <person name="Hattori Y."/>
        </authorList>
    </citation>
    <scope>NUCLEOTIDE SEQUENCE [LARGE SCALE GENOMIC DNA]</scope>
    <source>
        <strain evidence="11 12">SB-73</strain>
    </source>
</reference>